<dbReference type="PANTHER" id="PTHR33463:SF148">
    <property type="entry name" value="NB-ARC DOMAIN-CONTAINING PROTEIN"/>
    <property type="match status" value="1"/>
</dbReference>
<evidence type="ECO:0000313" key="2">
    <source>
        <dbReference type="EMBL" id="CAL5066761.1"/>
    </source>
</evidence>
<gene>
    <name evidence="2" type="ORF">URODEC1_LOCUS100621</name>
</gene>
<dbReference type="InterPro" id="IPR057135">
    <property type="entry name" value="At4g27190-like_LRR"/>
</dbReference>
<dbReference type="SUPFAM" id="SSF52058">
    <property type="entry name" value="L domain-like"/>
    <property type="match status" value="1"/>
</dbReference>
<organism evidence="2 3">
    <name type="scientific">Urochloa decumbens</name>
    <dbReference type="NCBI Taxonomy" id="240449"/>
    <lineage>
        <taxon>Eukaryota</taxon>
        <taxon>Viridiplantae</taxon>
        <taxon>Streptophyta</taxon>
        <taxon>Embryophyta</taxon>
        <taxon>Tracheophyta</taxon>
        <taxon>Spermatophyta</taxon>
        <taxon>Magnoliopsida</taxon>
        <taxon>Liliopsida</taxon>
        <taxon>Poales</taxon>
        <taxon>Poaceae</taxon>
        <taxon>PACMAD clade</taxon>
        <taxon>Panicoideae</taxon>
        <taxon>Panicodae</taxon>
        <taxon>Paniceae</taxon>
        <taxon>Melinidinae</taxon>
        <taxon>Urochloa</taxon>
    </lineage>
</organism>
<sequence length="871" mass="99280">MRTQDILADTIDEAAEDILGVLKDSISSRDNVFYFDGWDGLGASAVLRAVARRLTAASPAGAGPQFEQVIHIDCSKWESRRALQRVVAEQLDLPSQVMEIFDRENEEDDFRGVSLGSRVELQQIFREMQKHILTSRRLLVIFHNGSSEEIDLASCCGFPLAGYSTCKVLWTFQGRFRVKPRMKVDTAMKSAGTTDVFFSPYLQNKTQEDLWSYLILQEAAEVVAACKVKSGFHGIIDEPAQVAECFQYMLELCCRGSQWIDYDLNTHGANYWSPPFLSCHSLRFLWLDHCQINGTNTTYGAGMEGDFRRCFQRLWVLEVRYTSCDQILSAQMLDLMTQLRELNVMGAQDWDMGQLQGRLPNIRKLRVTKSTVSCSSCSENDLLSDMNKMELLEFSGNKYAGTMTSLCGPRAINNSSCLETVIIDGCSLAKISFRGCTELKNILLNAWMNFLRTLDISGTAVKTLDLTATIIQDLDELYLLGCKKLCAILWPQGMERRRRDLAKLCIGVYSFSREAYVEVSSPTTAACGSKDEEIRSGSSNHEQLNLPRHPAAPIVYADIAVDNLQQKTSEDDDNAGGIMWTWPCPGVPPLPQKSCYMHIQDQTTRTGLSLPRGGEQTSGTTITVPRFVGHYAKILHVHDSLSITSTPSVREYGSEWRALEWCRIERCPNLDFVFYNVEGYNYRYQLRTFWASQLLKSRYISKWSRGYRVFPRLTFLHLDLCPRLIHVLPTWKDDENMLSQLETLEIVWCGDLREIFPLHTYDHEPLQTHVDKPITREFTALKHIHLHELPSLQSICGARMFAPNLQTIKVRGCWSLTRLPDVGSGDKVVECDCEKDWWDRLEWDHGSQASRYMPIHSRYYKKNLLRGSVLR</sequence>
<dbReference type="InterPro" id="IPR050905">
    <property type="entry name" value="Plant_NBS-LRR"/>
</dbReference>
<dbReference type="InterPro" id="IPR032675">
    <property type="entry name" value="LRR_dom_sf"/>
</dbReference>
<keyword evidence="3" id="KW-1185">Reference proteome</keyword>
<dbReference type="PANTHER" id="PTHR33463">
    <property type="entry name" value="NB-ARC DOMAIN-CONTAINING PROTEIN-RELATED"/>
    <property type="match status" value="1"/>
</dbReference>
<reference evidence="2" key="1">
    <citation type="submission" date="2024-10" db="EMBL/GenBank/DDBJ databases">
        <authorList>
            <person name="Ryan C."/>
        </authorList>
    </citation>
    <scope>NUCLEOTIDE SEQUENCE [LARGE SCALE GENOMIC DNA]</scope>
</reference>
<dbReference type="SUPFAM" id="SSF52047">
    <property type="entry name" value="RNI-like"/>
    <property type="match status" value="1"/>
</dbReference>
<dbReference type="Proteomes" id="UP001497457">
    <property type="component" value="Chromosome 5rd"/>
</dbReference>
<proteinExistence type="predicted"/>
<dbReference type="AlphaFoldDB" id="A0ABC9F0Q6"/>
<accession>A0ABC9F0Q6</accession>
<evidence type="ECO:0000313" key="3">
    <source>
        <dbReference type="Proteomes" id="UP001497457"/>
    </source>
</evidence>
<protein>
    <recommendedName>
        <fullName evidence="1">Disease resistance protein At4g27190-like leucine-rich repeats domain-containing protein</fullName>
    </recommendedName>
</protein>
<name>A0ABC9F0Q6_9POAL</name>
<dbReference type="Pfam" id="PF23247">
    <property type="entry name" value="LRR_RPS2"/>
    <property type="match status" value="1"/>
</dbReference>
<evidence type="ECO:0000259" key="1">
    <source>
        <dbReference type="Pfam" id="PF23247"/>
    </source>
</evidence>
<dbReference type="EMBL" id="OZ075115">
    <property type="protein sequence ID" value="CAL5066761.1"/>
    <property type="molecule type" value="Genomic_DNA"/>
</dbReference>
<feature type="domain" description="Disease resistance protein At4g27190-like leucine-rich repeats" evidence="1">
    <location>
        <begin position="707"/>
        <end position="819"/>
    </location>
</feature>
<dbReference type="Gene3D" id="3.80.10.10">
    <property type="entry name" value="Ribonuclease Inhibitor"/>
    <property type="match status" value="2"/>
</dbReference>